<dbReference type="RefSeq" id="WP_179443894.1">
    <property type="nucleotide sequence ID" value="NZ_JACBZS010000001.1"/>
</dbReference>
<name>A0A7Z0IJT2_9ACTN</name>
<evidence type="ECO:0000313" key="2">
    <source>
        <dbReference type="Proteomes" id="UP000527616"/>
    </source>
</evidence>
<comment type="caution">
    <text evidence="1">The sequence shown here is derived from an EMBL/GenBank/DDBJ whole genome shotgun (WGS) entry which is preliminary data.</text>
</comment>
<organism evidence="1 2">
    <name type="scientific">Naumannella cuiyingiana</name>
    <dbReference type="NCBI Taxonomy" id="1347891"/>
    <lineage>
        <taxon>Bacteria</taxon>
        <taxon>Bacillati</taxon>
        <taxon>Actinomycetota</taxon>
        <taxon>Actinomycetes</taxon>
        <taxon>Propionibacteriales</taxon>
        <taxon>Propionibacteriaceae</taxon>
        <taxon>Naumannella</taxon>
    </lineage>
</organism>
<dbReference type="EMBL" id="JACBZS010000001">
    <property type="protein sequence ID" value="NYI69874.1"/>
    <property type="molecule type" value="Genomic_DNA"/>
</dbReference>
<gene>
    <name evidence="1" type="ORF">GGQ54_000434</name>
</gene>
<sequence>MEMRAPRTADAAGTLACGRTLEQVWAGLDRPPDEHERDCPECGRARESLREIHEVAAQWRDSADSDPEQHLDVAVKASIMHVVRSELRGGRRLPLRRTEFGEIRIREAAIAQLARDGASTIAGVRPRGCTVGGLAEPGEPLRLRIGLSVAARELSPGLVERIRAAVIARLERDLGLPGAVVDLSVEDVHDDE</sequence>
<evidence type="ECO:0000313" key="1">
    <source>
        <dbReference type="EMBL" id="NYI69874.1"/>
    </source>
</evidence>
<dbReference type="AlphaFoldDB" id="A0A7Z0IJT2"/>
<reference evidence="1 2" key="1">
    <citation type="submission" date="2020-07" db="EMBL/GenBank/DDBJ databases">
        <title>Sequencing the genomes of 1000 actinobacteria strains.</title>
        <authorList>
            <person name="Klenk H.-P."/>
        </authorList>
    </citation>
    <scope>NUCLEOTIDE SEQUENCE [LARGE SCALE GENOMIC DNA]</scope>
    <source>
        <strain evidence="1 2">DSM 103164</strain>
    </source>
</reference>
<accession>A0A7Z0IJT2</accession>
<dbReference type="Proteomes" id="UP000527616">
    <property type="component" value="Unassembled WGS sequence"/>
</dbReference>
<protein>
    <recommendedName>
        <fullName evidence="3">Asp23/Gls24 family envelope stress response protein</fullName>
    </recommendedName>
</protein>
<proteinExistence type="predicted"/>
<evidence type="ECO:0008006" key="3">
    <source>
        <dbReference type="Google" id="ProtNLM"/>
    </source>
</evidence>
<keyword evidence="2" id="KW-1185">Reference proteome</keyword>